<feature type="domain" description="SH3b" evidence="4">
    <location>
        <begin position="458"/>
        <end position="526"/>
    </location>
</feature>
<dbReference type="EMBL" id="FMUR01000017">
    <property type="protein sequence ID" value="SCY44206.1"/>
    <property type="molecule type" value="Genomic_DNA"/>
</dbReference>
<dbReference type="GO" id="GO:0003796">
    <property type="term" value="F:lysozyme activity"/>
    <property type="evidence" value="ECO:0007669"/>
    <property type="project" value="InterPro"/>
</dbReference>
<sequence length="526" mass="56919">MKKDFGSAGGRKNRRGRGLRQEDLFKIYIAAGAVLLLVIGIVVGSLLAKGSKDEEEELDLAEVEESIPEEEEEVAVEATTEATEANEAATEASSEEVAASDPQTAAAPKETGANINIKELVGASSVGENSNVTYGIDVSKFQGTIDWAQVAGTGIDFAMIRVGYRDSASGEIKPDTNAKFNMQEAEKNGIKVGAYFFSTAVTKDEAVEEANWVKDYISKYSITYPVGFNCEGFEKETSRQFNLTKDDRSNIAIAFLDQVHKAGYTPIFYASKGELEADAKWNTSQIEKSYKIWMAWYNQDTSNIAKGPAYGGQCAMWQYTNQGDVAGISKKVDVDVAYFGYNGTETAKDTSEREVASADVEALMKFDSVDETVTAKSVTNLRDKPSQGADSKVVETLQNGQTAQRTGTSSSGWSRVIYNGQKLYAISSYLTTDLSAPKQQSATQPAEDNSGLKTKFASCNETVTAKEEANLRTKPSVTDPDATVAATLKAGENATRTGINNDVGWSRVEYNGQTLYCVSSLLKVVE</sequence>
<evidence type="ECO:0000259" key="4">
    <source>
        <dbReference type="PROSITE" id="PS51781"/>
    </source>
</evidence>
<dbReference type="Gene3D" id="3.20.20.80">
    <property type="entry name" value="Glycosidases"/>
    <property type="match status" value="1"/>
</dbReference>
<evidence type="ECO:0000256" key="2">
    <source>
        <dbReference type="SAM" id="MobiDB-lite"/>
    </source>
</evidence>
<keyword evidence="5" id="KW-0378">Hydrolase</keyword>
<dbReference type="SUPFAM" id="SSF51445">
    <property type="entry name" value="(Trans)glycosidases"/>
    <property type="match status" value="1"/>
</dbReference>
<protein>
    <submittedName>
        <fullName evidence="5">Glycosyl hydrolases family 25</fullName>
    </submittedName>
</protein>
<feature type="compositionally biased region" description="Acidic residues" evidence="2">
    <location>
        <begin position="61"/>
        <end position="75"/>
    </location>
</feature>
<dbReference type="Gene3D" id="2.30.30.40">
    <property type="entry name" value="SH3 Domains"/>
    <property type="match status" value="2"/>
</dbReference>
<dbReference type="PANTHER" id="PTHR34135:SF2">
    <property type="entry name" value="LYSOZYME"/>
    <property type="match status" value="1"/>
</dbReference>
<dbReference type="CDD" id="cd06414">
    <property type="entry name" value="GH25_LytC-like"/>
    <property type="match status" value="1"/>
</dbReference>
<dbReference type="Pfam" id="PF08239">
    <property type="entry name" value="SH3_3"/>
    <property type="match status" value="1"/>
</dbReference>
<dbReference type="AlphaFoldDB" id="A0A1G5FY63"/>
<comment type="similarity">
    <text evidence="1">Belongs to the glycosyl hydrolase 25 family.</text>
</comment>
<dbReference type="STRING" id="185008.bhn_III074"/>
<gene>
    <name evidence="5" type="ORF">SAMN02910451_02621</name>
</gene>
<feature type="region of interest" description="Disordered" evidence="2">
    <location>
        <begin position="61"/>
        <end position="111"/>
    </location>
</feature>
<dbReference type="RefSeq" id="WP_074463050.1">
    <property type="nucleotide sequence ID" value="NZ_FMUR01000017.1"/>
</dbReference>
<dbReference type="GO" id="GO:0009253">
    <property type="term" value="P:peptidoglycan catabolic process"/>
    <property type="evidence" value="ECO:0007669"/>
    <property type="project" value="InterPro"/>
</dbReference>
<evidence type="ECO:0000313" key="6">
    <source>
        <dbReference type="Proteomes" id="UP000183047"/>
    </source>
</evidence>
<dbReference type="Pfam" id="PF01183">
    <property type="entry name" value="Glyco_hydro_25"/>
    <property type="match status" value="1"/>
</dbReference>
<dbReference type="PANTHER" id="PTHR34135">
    <property type="entry name" value="LYSOZYME"/>
    <property type="match status" value="1"/>
</dbReference>
<dbReference type="InterPro" id="IPR002053">
    <property type="entry name" value="Glyco_hydro_25"/>
</dbReference>
<dbReference type="GO" id="GO:0016998">
    <property type="term" value="P:cell wall macromolecule catabolic process"/>
    <property type="evidence" value="ECO:0007669"/>
    <property type="project" value="InterPro"/>
</dbReference>
<proteinExistence type="inferred from homology"/>
<dbReference type="Proteomes" id="UP000183047">
    <property type="component" value="Unassembled WGS sequence"/>
</dbReference>
<dbReference type="OrthoDB" id="9765879at2"/>
<keyword evidence="3" id="KW-0472">Membrane</keyword>
<dbReference type="InterPro" id="IPR003646">
    <property type="entry name" value="SH3-like_bac-type"/>
</dbReference>
<dbReference type="SMART" id="SM00287">
    <property type="entry name" value="SH3b"/>
    <property type="match status" value="2"/>
</dbReference>
<dbReference type="PROSITE" id="PS51904">
    <property type="entry name" value="GLYCOSYL_HYDROL_F25_2"/>
    <property type="match status" value="1"/>
</dbReference>
<organism evidence="5 6">
    <name type="scientific">Butyrivibrio hungatei</name>
    <dbReference type="NCBI Taxonomy" id="185008"/>
    <lineage>
        <taxon>Bacteria</taxon>
        <taxon>Bacillati</taxon>
        <taxon>Bacillota</taxon>
        <taxon>Clostridia</taxon>
        <taxon>Lachnospirales</taxon>
        <taxon>Lachnospiraceae</taxon>
        <taxon>Butyrivibrio</taxon>
    </lineage>
</organism>
<accession>A0A1G5FY63</accession>
<feature type="compositionally biased region" description="Low complexity" evidence="2">
    <location>
        <begin position="76"/>
        <end position="100"/>
    </location>
</feature>
<evidence type="ECO:0000313" key="5">
    <source>
        <dbReference type="EMBL" id="SCY44206.1"/>
    </source>
</evidence>
<dbReference type="PROSITE" id="PS51781">
    <property type="entry name" value="SH3B"/>
    <property type="match status" value="2"/>
</dbReference>
<evidence type="ECO:0000256" key="1">
    <source>
        <dbReference type="ARBA" id="ARBA00010646"/>
    </source>
</evidence>
<dbReference type="InterPro" id="IPR017853">
    <property type="entry name" value="GH"/>
</dbReference>
<feature type="transmembrane region" description="Helical" evidence="3">
    <location>
        <begin position="24"/>
        <end position="48"/>
    </location>
</feature>
<keyword evidence="3" id="KW-1133">Transmembrane helix</keyword>
<evidence type="ECO:0000256" key="3">
    <source>
        <dbReference type="SAM" id="Phobius"/>
    </source>
</evidence>
<reference evidence="6" key="1">
    <citation type="submission" date="2016-10" db="EMBL/GenBank/DDBJ databases">
        <authorList>
            <person name="Varghese N."/>
            <person name="Submissions S."/>
        </authorList>
    </citation>
    <scope>NUCLEOTIDE SEQUENCE [LARGE SCALE GENOMIC DNA]</scope>
    <source>
        <strain evidence="6">XBD2006</strain>
    </source>
</reference>
<dbReference type="GO" id="GO:0016052">
    <property type="term" value="P:carbohydrate catabolic process"/>
    <property type="evidence" value="ECO:0007669"/>
    <property type="project" value="TreeGrafter"/>
</dbReference>
<keyword evidence="3" id="KW-0812">Transmembrane</keyword>
<keyword evidence="6" id="KW-1185">Reference proteome</keyword>
<name>A0A1G5FY63_9FIRM</name>
<feature type="domain" description="SH3b" evidence="4">
    <location>
        <begin position="368"/>
        <end position="434"/>
    </location>
</feature>